<dbReference type="SUPFAM" id="SSF46689">
    <property type="entry name" value="Homeodomain-like"/>
    <property type="match status" value="2"/>
</dbReference>
<keyword evidence="1" id="KW-0805">Transcription regulation</keyword>
<feature type="domain" description="HTH araC/xylS-type" evidence="4">
    <location>
        <begin position="91"/>
        <end position="189"/>
    </location>
</feature>
<dbReference type="PANTHER" id="PTHR43280">
    <property type="entry name" value="ARAC-FAMILY TRANSCRIPTIONAL REGULATOR"/>
    <property type="match status" value="1"/>
</dbReference>
<dbReference type="EMBL" id="AP019400">
    <property type="protein sequence ID" value="BBI32748.1"/>
    <property type="molecule type" value="Genomic_DNA"/>
</dbReference>
<evidence type="ECO:0000256" key="3">
    <source>
        <dbReference type="ARBA" id="ARBA00023163"/>
    </source>
</evidence>
<name>A0A3T1D3Y5_9BACL</name>
<keyword evidence="3" id="KW-0804">Transcription</keyword>
<sequence>MRRMLSEFARKAEAANSLTIQAAQKELRKLVDAVGDQWSAVAAVSPLLSDHGAIDGVMSLPSLIKYVSQLSSAIERQIGARSTPEAANPMREIAAYLDEHFFEDVGLIDVATRYHMDPSHLSRQFKSVTGENFIEYVTRKRMEKACELLRESDRKINDIAELVGYENQRYFSQVFKKFTGLTPSEYRESPAPVSPSAKN</sequence>
<dbReference type="Pfam" id="PF12833">
    <property type="entry name" value="HTH_18"/>
    <property type="match status" value="1"/>
</dbReference>
<dbReference type="InterPro" id="IPR009057">
    <property type="entry name" value="Homeodomain-like_sf"/>
</dbReference>
<dbReference type="KEGG" id="cohn:KCTCHS21_21470"/>
<evidence type="ECO:0000259" key="4">
    <source>
        <dbReference type="PROSITE" id="PS01124"/>
    </source>
</evidence>
<dbReference type="PROSITE" id="PS00041">
    <property type="entry name" value="HTH_ARAC_FAMILY_1"/>
    <property type="match status" value="1"/>
</dbReference>
<dbReference type="SMART" id="SM00342">
    <property type="entry name" value="HTH_ARAC"/>
    <property type="match status" value="1"/>
</dbReference>
<dbReference type="PROSITE" id="PS01124">
    <property type="entry name" value="HTH_ARAC_FAMILY_2"/>
    <property type="match status" value="1"/>
</dbReference>
<accession>A0A3T1D3Y5</accession>
<protein>
    <recommendedName>
        <fullName evidence="4">HTH araC/xylS-type domain-containing protein</fullName>
    </recommendedName>
</protein>
<reference evidence="5 6" key="1">
    <citation type="submission" date="2019-01" db="EMBL/GenBank/DDBJ databases">
        <title>Complete genome sequence of Cohnella hallensis HS21 isolated from Korean fir (Abies koreana) rhizospheric soil.</title>
        <authorList>
            <person name="Jiang L."/>
            <person name="Kang S.W."/>
            <person name="Kim S."/>
            <person name="Jung J."/>
            <person name="Kim C.Y."/>
            <person name="Kim D.H."/>
            <person name="Kim S.W."/>
            <person name="Lee J."/>
        </authorList>
    </citation>
    <scope>NUCLEOTIDE SEQUENCE [LARGE SCALE GENOMIC DNA]</scope>
    <source>
        <strain evidence="5 6">HS21</strain>
    </source>
</reference>
<dbReference type="InterPro" id="IPR018060">
    <property type="entry name" value="HTH_AraC"/>
</dbReference>
<dbReference type="InterPro" id="IPR020449">
    <property type="entry name" value="Tscrpt_reg_AraC-type_HTH"/>
</dbReference>
<evidence type="ECO:0000256" key="1">
    <source>
        <dbReference type="ARBA" id="ARBA00023015"/>
    </source>
</evidence>
<gene>
    <name evidence="5" type="ORF">KCTCHS21_21470</name>
</gene>
<keyword evidence="2" id="KW-0238">DNA-binding</keyword>
<dbReference type="AlphaFoldDB" id="A0A3T1D3Y5"/>
<evidence type="ECO:0000313" key="5">
    <source>
        <dbReference type="EMBL" id="BBI32748.1"/>
    </source>
</evidence>
<evidence type="ECO:0000256" key="2">
    <source>
        <dbReference type="ARBA" id="ARBA00023125"/>
    </source>
</evidence>
<dbReference type="PANTHER" id="PTHR43280:SF28">
    <property type="entry name" value="HTH-TYPE TRANSCRIPTIONAL ACTIVATOR RHAS"/>
    <property type="match status" value="1"/>
</dbReference>
<dbReference type="GO" id="GO:0003700">
    <property type="term" value="F:DNA-binding transcription factor activity"/>
    <property type="evidence" value="ECO:0007669"/>
    <property type="project" value="InterPro"/>
</dbReference>
<dbReference type="Proteomes" id="UP000289856">
    <property type="component" value="Chromosome"/>
</dbReference>
<evidence type="ECO:0000313" key="6">
    <source>
        <dbReference type="Proteomes" id="UP000289856"/>
    </source>
</evidence>
<proteinExistence type="predicted"/>
<dbReference type="PRINTS" id="PR00032">
    <property type="entry name" value="HTHARAC"/>
</dbReference>
<keyword evidence="6" id="KW-1185">Reference proteome</keyword>
<organism evidence="5 6">
    <name type="scientific">Cohnella abietis</name>
    <dbReference type="NCBI Taxonomy" id="2507935"/>
    <lineage>
        <taxon>Bacteria</taxon>
        <taxon>Bacillati</taxon>
        <taxon>Bacillota</taxon>
        <taxon>Bacilli</taxon>
        <taxon>Bacillales</taxon>
        <taxon>Paenibacillaceae</taxon>
        <taxon>Cohnella</taxon>
    </lineage>
</organism>
<dbReference type="GO" id="GO:0043565">
    <property type="term" value="F:sequence-specific DNA binding"/>
    <property type="evidence" value="ECO:0007669"/>
    <property type="project" value="InterPro"/>
</dbReference>
<dbReference type="InterPro" id="IPR018062">
    <property type="entry name" value="HTH_AraC-typ_CS"/>
</dbReference>
<dbReference type="OrthoDB" id="506156at2"/>
<dbReference type="Gene3D" id="1.10.10.60">
    <property type="entry name" value="Homeodomain-like"/>
    <property type="match status" value="2"/>
</dbReference>